<dbReference type="Gene3D" id="1.10.357.140">
    <property type="entry name" value="UbiA prenyltransferase"/>
    <property type="match status" value="1"/>
</dbReference>
<organism evidence="10 11">
    <name type="scientific">Tautonia sociabilis</name>
    <dbReference type="NCBI Taxonomy" id="2080755"/>
    <lineage>
        <taxon>Bacteria</taxon>
        <taxon>Pseudomonadati</taxon>
        <taxon>Planctomycetota</taxon>
        <taxon>Planctomycetia</taxon>
        <taxon>Isosphaerales</taxon>
        <taxon>Isosphaeraceae</taxon>
        <taxon>Tautonia</taxon>
    </lineage>
</organism>
<evidence type="ECO:0000256" key="1">
    <source>
        <dbReference type="ARBA" id="ARBA00004141"/>
    </source>
</evidence>
<comment type="function">
    <text evidence="9">Converts heme B (protoheme IX) to heme O by substitution of the vinyl group on carbon 2 of heme B porphyrin ring with a hydroxyethyl farnesyl side group.</text>
</comment>
<comment type="subcellular location">
    <subcellularLocation>
        <location evidence="9">Cell membrane</location>
        <topology evidence="9">Multi-pass membrane protein</topology>
    </subcellularLocation>
    <subcellularLocation>
        <location evidence="1">Membrane</location>
        <topology evidence="1">Multi-pass membrane protein</topology>
    </subcellularLocation>
</comment>
<dbReference type="Proteomes" id="UP000280296">
    <property type="component" value="Unassembled WGS sequence"/>
</dbReference>
<protein>
    <recommendedName>
        <fullName evidence="9">Protoheme IX farnesyltransferase</fullName>
        <ecNumber evidence="9">2.5.1.141</ecNumber>
    </recommendedName>
    <alternativeName>
        <fullName evidence="9">Heme B farnesyltransferase</fullName>
    </alternativeName>
    <alternativeName>
        <fullName evidence="9">Heme O synthase</fullName>
    </alternativeName>
</protein>
<evidence type="ECO:0000256" key="9">
    <source>
        <dbReference type="HAMAP-Rule" id="MF_00154"/>
    </source>
</evidence>
<reference evidence="10 11" key="2">
    <citation type="submission" date="2019-01" db="EMBL/GenBank/DDBJ databases">
        <title>Tautonia sociabilis, a novel thermotolerant planctomycete of Isosphaeraceae family, isolated from a 4000 m deep subterranean habitat.</title>
        <authorList>
            <person name="Kovaleva O.L."/>
            <person name="Elcheninov A.G."/>
            <person name="Van Heerden E."/>
            <person name="Toshchakov S.V."/>
            <person name="Novikov A."/>
            <person name="Bonch-Osmolovskaya E.A."/>
            <person name="Kublanov I.V."/>
        </authorList>
    </citation>
    <scope>NUCLEOTIDE SEQUENCE [LARGE SCALE GENOMIC DNA]</scope>
    <source>
        <strain evidence="10 11">GM2012</strain>
    </source>
</reference>
<keyword evidence="5 9" id="KW-1133">Transmembrane helix</keyword>
<comment type="catalytic activity">
    <reaction evidence="8 9">
        <text>heme b + (2E,6E)-farnesyl diphosphate + H2O = Fe(II)-heme o + diphosphate</text>
        <dbReference type="Rhea" id="RHEA:28070"/>
        <dbReference type="ChEBI" id="CHEBI:15377"/>
        <dbReference type="ChEBI" id="CHEBI:33019"/>
        <dbReference type="ChEBI" id="CHEBI:60344"/>
        <dbReference type="ChEBI" id="CHEBI:60530"/>
        <dbReference type="ChEBI" id="CHEBI:175763"/>
        <dbReference type="EC" id="2.5.1.141"/>
    </reaction>
</comment>
<feature type="transmembrane region" description="Helical" evidence="9">
    <location>
        <begin position="234"/>
        <end position="256"/>
    </location>
</feature>
<evidence type="ECO:0000256" key="5">
    <source>
        <dbReference type="ARBA" id="ARBA00022989"/>
    </source>
</evidence>
<feature type="transmembrane region" description="Helical" evidence="9">
    <location>
        <begin position="189"/>
        <end position="213"/>
    </location>
</feature>
<keyword evidence="4 9" id="KW-0812">Transmembrane</keyword>
<dbReference type="GO" id="GO:0008495">
    <property type="term" value="F:protoheme IX farnesyltransferase activity"/>
    <property type="evidence" value="ECO:0007669"/>
    <property type="project" value="UniProtKB-UniRule"/>
</dbReference>
<dbReference type="EMBL" id="RYZH01000024">
    <property type="protein sequence ID" value="RUL87191.1"/>
    <property type="molecule type" value="Genomic_DNA"/>
</dbReference>
<dbReference type="GO" id="GO:0048034">
    <property type="term" value="P:heme O biosynthetic process"/>
    <property type="evidence" value="ECO:0007669"/>
    <property type="project" value="UniProtKB-UniRule"/>
</dbReference>
<feature type="transmembrane region" description="Helical" evidence="9">
    <location>
        <begin position="44"/>
        <end position="61"/>
    </location>
</feature>
<feature type="transmembrane region" description="Helical" evidence="9">
    <location>
        <begin position="111"/>
        <end position="132"/>
    </location>
</feature>
<feature type="transmembrane region" description="Helical" evidence="9">
    <location>
        <begin position="67"/>
        <end position="90"/>
    </location>
</feature>
<feature type="transmembrane region" description="Helical" evidence="9">
    <location>
        <begin position="164"/>
        <end position="183"/>
    </location>
</feature>
<dbReference type="Pfam" id="PF01040">
    <property type="entry name" value="UbiA"/>
    <property type="match status" value="1"/>
</dbReference>
<evidence type="ECO:0000256" key="4">
    <source>
        <dbReference type="ARBA" id="ARBA00022692"/>
    </source>
</evidence>
<comment type="pathway">
    <text evidence="9">Porphyrin-containing compound metabolism; heme O biosynthesis; heme O from protoheme: step 1/1.</text>
</comment>
<keyword evidence="2 9" id="KW-1003">Cell membrane</keyword>
<reference evidence="10 11" key="1">
    <citation type="submission" date="2018-12" db="EMBL/GenBank/DDBJ databases">
        <authorList>
            <person name="Toschakov S.V."/>
        </authorList>
    </citation>
    <scope>NUCLEOTIDE SEQUENCE [LARGE SCALE GENOMIC DNA]</scope>
    <source>
        <strain evidence="10 11">GM2012</strain>
    </source>
</reference>
<sequence length="315" mass="32839">MNTTAPPLTAAEAQALSVPVDRLEGAGGRAGWLEDYVALTKPKIVALVLVTVSVGYLLGARGSANPLYLAAALLGTGLVAASGSVWNQVLECSRDARMRRTARRPLPSGRVAVWKAAIYGSALGVAGLALLLAGPHPVAAAVAALTFVLYAFVYTWLKPVTTLNTAVGAVPGALPPVIGWAAATGGLGIEAWALFLIVFLWQFPHFLAIAWIHREDYARGGHRMLPSVDPLGVLTGRQAAGHALVLVPVGLLPVAIGLAGPVYFLGALGLGLYYLAGALRFWHDVSDATARRLLGASFLYLPAVLLLLLLNPLPA</sequence>
<dbReference type="InterPro" id="IPR044878">
    <property type="entry name" value="UbiA_sf"/>
</dbReference>
<comment type="similarity">
    <text evidence="9">Belongs to the UbiA prenyltransferase family. Protoheme IX farnesyltransferase subfamily.</text>
</comment>
<evidence type="ECO:0000256" key="7">
    <source>
        <dbReference type="ARBA" id="ARBA00023136"/>
    </source>
</evidence>
<proteinExistence type="inferred from homology"/>
<keyword evidence="7 9" id="KW-0472">Membrane</keyword>
<evidence type="ECO:0000256" key="3">
    <source>
        <dbReference type="ARBA" id="ARBA00022679"/>
    </source>
</evidence>
<dbReference type="PANTHER" id="PTHR43448">
    <property type="entry name" value="PROTOHEME IX FARNESYLTRANSFERASE, MITOCHONDRIAL"/>
    <property type="match status" value="1"/>
</dbReference>
<feature type="transmembrane region" description="Helical" evidence="9">
    <location>
        <begin position="293"/>
        <end position="313"/>
    </location>
</feature>
<dbReference type="UniPathway" id="UPA00834">
    <property type="reaction ID" value="UER00712"/>
</dbReference>
<name>A0A432MIK2_9BACT</name>
<keyword evidence="6 9" id="KW-0350">Heme biosynthesis</keyword>
<comment type="caution">
    <text evidence="10">The sequence shown here is derived from an EMBL/GenBank/DDBJ whole genome shotgun (WGS) entry which is preliminary data.</text>
</comment>
<gene>
    <name evidence="10" type="primary">cyoE</name>
    <name evidence="9" type="synonym">ctaB</name>
    <name evidence="10" type="ORF">TsocGM_13255</name>
</gene>
<keyword evidence="3 9" id="KW-0808">Transferase</keyword>
<dbReference type="OrthoDB" id="9814417at2"/>
<evidence type="ECO:0000256" key="8">
    <source>
        <dbReference type="ARBA" id="ARBA00047690"/>
    </source>
</evidence>
<keyword evidence="11" id="KW-1185">Reference proteome</keyword>
<dbReference type="EC" id="2.5.1.141" evidence="9"/>
<accession>A0A432MIK2</accession>
<evidence type="ECO:0000313" key="11">
    <source>
        <dbReference type="Proteomes" id="UP000280296"/>
    </source>
</evidence>
<dbReference type="NCBIfam" id="TIGR01473">
    <property type="entry name" value="cyoE_ctaB"/>
    <property type="match status" value="1"/>
</dbReference>
<evidence type="ECO:0000313" key="10">
    <source>
        <dbReference type="EMBL" id="RUL87191.1"/>
    </source>
</evidence>
<dbReference type="GO" id="GO:0005886">
    <property type="term" value="C:plasma membrane"/>
    <property type="evidence" value="ECO:0007669"/>
    <property type="project" value="UniProtKB-SubCell"/>
</dbReference>
<dbReference type="InterPro" id="IPR000537">
    <property type="entry name" value="UbiA_prenyltransferase"/>
</dbReference>
<dbReference type="CDD" id="cd13957">
    <property type="entry name" value="PT_UbiA_Cox10"/>
    <property type="match status" value="1"/>
</dbReference>
<dbReference type="PANTHER" id="PTHR43448:SF2">
    <property type="entry name" value="PROTOHEME IX FARNESYLTRANSFERASE, MITOCHONDRIAL"/>
    <property type="match status" value="1"/>
</dbReference>
<evidence type="ECO:0000256" key="2">
    <source>
        <dbReference type="ARBA" id="ARBA00022475"/>
    </source>
</evidence>
<comment type="miscellaneous">
    <text evidence="9">Carbon 2 of the heme B porphyrin ring is defined according to the Fischer nomenclature.</text>
</comment>
<dbReference type="AlphaFoldDB" id="A0A432MIK2"/>
<feature type="transmembrane region" description="Helical" evidence="9">
    <location>
        <begin position="138"/>
        <end position="157"/>
    </location>
</feature>
<evidence type="ECO:0000256" key="6">
    <source>
        <dbReference type="ARBA" id="ARBA00023133"/>
    </source>
</evidence>
<dbReference type="RefSeq" id="WP_126725885.1">
    <property type="nucleotide sequence ID" value="NZ_RYZH01000024.1"/>
</dbReference>
<dbReference type="HAMAP" id="MF_00154">
    <property type="entry name" value="CyoE_CtaB"/>
    <property type="match status" value="1"/>
</dbReference>
<dbReference type="InterPro" id="IPR006369">
    <property type="entry name" value="Protohaem_IX_farnesylTrfase"/>
</dbReference>